<dbReference type="InterPro" id="IPR007792">
    <property type="entry name" value="T4SS_VirB3/TrbD/AvhB"/>
</dbReference>
<reference evidence="6" key="2">
    <citation type="journal article" date="2021" name="PeerJ">
        <title>Extensive microbial diversity within the chicken gut microbiome revealed by metagenomics and culture.</title>
        <authorList>
            <person name="Gilroy R."/>
            <person name="Ravi A."/>
            <person name="Getino M."/>
            <person name="Pursley I."/>
            <person name="Horton D.L."/>
            <person name="Alikhan N.F."/>
            <person name="Baker D."/>
            <person name="Gharbi K."/>
            <person name="Hall N."/>
            <person name="Watson M."/>
            <person name="Adriaenssens E.M."/>
            <person name="Foster-Nyarko E."/>
            <person name="Jarju S."/>
            <person name="Secka A."/>
            <person name="Antonio M."/>
            <person name="Oren A."/>
            <person name="Chaudhuri R.R."/>
            <person name="La Ragione R."/>
            <person name="Hildebrand F."/>
            <person name="Pallen M.J."/>
        </authorList>
    </citation>
    <scope>NUCLEOTIDE SEQUENCE</scope>
    <source>
        <strain evidence="6">10532</strain>
    </source>
</reference>
<dbReference type="GO" id="GO:0016020">
    <property type="term" value="C:membrane"/>
    <property type="evidence" value="ECO:0007669"/>
    <property type="project" value="UniProtKB-SubCell"/>
</dbReference>
<keyword evidence="4 5" id="KW-0472">Membrane</keyword>
<comment type="subcellular location">
    <subcellularLocation>
        <location evidence="1">Membrane</location>
    </subcellularLocation>
</comment>
<feature type="transmembrane region" description="Helical" evidence="5">
    <location>
        <begin position="26"/>
        <end position="55"/>
    </location>
</feature>
<evidence type="ECO:0000256" key="3">
    <source>
        <dbReference type="ARBA" id="ARBA00022989"/>
    </source>
</evidence>
<evidence type="ECO:0000313" key="6">
    <source>
        <dbReference type="EMBL" id="MBO8457038.1"/>
    </source>
</evidence>
<gene>
    <name evidence="6" type="ORF">IAA81_02280</name>
</gene>
<sequence length="83" mass="9143">MTLQDYSIPVHKSLQQPDLLLGIPKIIVALIFCVTVLLVYLLGFGFSPVAIVLYVPCRLISKNDPQLLSIGLSSLFELDELEG</sequence>
<accession>A0A9D9N1T3</accession>
<evidence type="ECO:0000256" key="1">
    <source>
        <dbReference type="ARBA" id="ARBA00004370"/>
    </source>
</evidence>
<dbReference type="Proteomes" id="UP000823638">
    <property type="component" value="Unassembled WGS sequence"/>
</dbReference>
<evidence type="ECO:0000313" key="7">
    <source>
        <dbReference type="Proteomes" id="UP000823638"/>
    </source>
</evidence>
<keyword evidence="2 5" id="KW-0812">Transmembrane</keyword>
<keyword evidence="3 5" id="KW-1133">Transmembrane helix</keyword>
<organism evidence="6 7">
    <name type="scientific">Candidatus Gallitreponema excrementavium</name>
    <dbReference type="NCBI Taxonomy" id="2840840"/>
    <lineage>
        <taxon>Bacteria</taxon>
        <taxon>Pseudomonadati</taxon>
        <taxon>Spirochaetota</taxon>
        <taxon>Spirochaetia</taxon>
        <taxon>Spirochaetales</taxon>
        <taxon>Candidatus Gallitreponema</taxon>
    </lineage>
</organism>
<evidence type="ECO:0000256" key="2">
    <source>
        <dbReference type="ARBA" id="ARBA00022692"/>
    </source>
</evidence>
<evidence type="ECO:0000256" key="5">
    <source>
        <dbReference type="SAM" id="Phobius"/>
    </source>
</evidence>
<comment type="caution">
    <text evidence="6">The sequence shown here is derived from an EMBL/GenBank/DDBJ whole genome shotgun (WGS) entry which is preliminary data.</text>
</comment>
<name>A0A9D9N1T3_9SPIR</name>
<dbReference type="Pfam" id="PF05101">
    <property type="entry name" value="VirB3"/>
    <property type="match status" value="1"/>
</dbReference>
<protein>
    <submittedName>
        <fullName evidence="6">VirB3 family type IV secretion system protein</fullName>
    </submittedName>
</protein>
<evidence type="ECO:0000256" key="4">
    <source>
        <dbReference type="ARBA" id="ARBA00023136"/>
    </source>
</evidence>
<dbReference type="AlphaFoldDB" id="A0A9D9N1T3"/>
<reference evidence="6" key="1">
    <citation type="submission" date="2020-10" db="EMBL/GenBank/DDBJ databases">
        <authorList>
            <person name="Gilroy R."/>
        </authorList>
    </citation>
    <scope>NUCLEOTIDE SEQUENCE</scope>
    <source>
        <strain evidence="6">10532</strain>
    </source>
</reference>
<proteinExistence type="predicted"/>
<dbReference type="EMBL" id="JADIMM010000025">
    <property type="protein sequence ID" value="MBO8457038.1"/>
    <property type="molecule type" value="Genomic_DNA"/>
</dbReference>